<accession>A0A074Z3R9</accession>
<sequence>MMPDTADRSGPETEYADRSAAVIDAIMLQNLTFPPYLNALTTSNVNGAGPAPSQFSGTGSESVAPDAGGITPPKRTAVADVKSGLPLYISRTNGNHTNGTSKLDSHETSTNCVMVLNGGPVDSLKETTPNGSPAGTLTLRTTTGNNLINATAATIYALQHPQNATMLNVPSHPHHQHPMAGPLAAVSLAAVVNGNMAGNGMTPAHFPTVPDHTGYFQPA</sequence>
<dbReference type="CTD" id="20329184"/>
<dbReference type="AlphaFoldDB" id="A0A074Z3R9"/>
<protein>
    <submittedName>
        <fullName evidence="1">Uncharacterized protein</fullName>
    </submittedName>
</protein>
<dbReference type="Proteomes" id="UP000054324">
    <property type="component" value="Unassembled WGS sequence"/>
</dbReference>
<dbReference type="GeneID" id="20329184"/>
<evidence type="ECO:0000313" key="2">
    <source>
        <dbReference type="Proteomes" id="UP000054324"/>
    </source>
</evidence>
<gene>
    <name evidence="1" type="ORF">T265_15018</name>
</gene>
<dbReference type="EMBL" id="KL596944">
    <property type="protein sequence ID" value="KER21726.1"/>
    <property type="molecule type" value="Genomic_DNA"/>
</dbReference>
<dbReference type="OrthoDB" id="6285980at2759"/>
<keyword evidence="2" id="KW-1185">Reference proteome</keyword>
<evidence type="ECO:0000313" key="1">
    <source>
        <dbReference type="EMBL" id="KER21726.1"/>
    </source>
</evidence>
<reference evidence="1 2" key="1">
    <citation type="submission" date="2013-11" db="EMBL/GenBank/DDBJ databases">
        <title>Opisthorchis viverrini - life in the bile duct.</title>
        <authorList>
            <person name="Young N.D."/>
            <person name="Nagarajan N."/>
            <person name="Lin S.J."/>
            <person name="Korhonen P.K."/>
            <person name="Jex A.R."/>
            <person name="Hall R.S."/>
            <person name="Safavi-Hemami H."/>
            <person name="Kaewkong W."/>
            <person name="Bertrand D."/>
            <person name="Gao S."/>
            <person name="Seet Q."/>
            <person name="Wongkham S."/>
            <person name="Teh B.T."/>
            <person name="Wongkham C."/>
            <person name="Intapan P.M."/>
            <person name="Maleewong W."/>
            <person name="Yang X."/>
            <person name="Hu M."/>
            <person name="Wang Z."/>
            <person name="Hofmann A."/>
            <person name="Sternberg P.W."/>
            <person name="Tan P."/>
            <person name="Wang J."/>
            <person name="Gasser R.B."/>
        </authorList>
    </citation>
    <scope>NUCLEOTIDE SEQUENCE [LARGE SCALE GENOMIC DNA]</scope>
</reference>
<feature type="non-terminal residue" evidence="1">
    <location>
        <position position="219"/>
    </location>
</feature>
<proteinExistence type="predicted"/>
<name>A0A074Z3R9_OPIVI</name>
<dbReference type="RefSeq" id="XP_009174510.1">
    <property type="nucleotide sequence ID" value="XM_009176246.1"/>
</dbReference>
<dbReference type="KEGG" id="ovi:T265_15018"/>
<organism evidence="1 2">
    <name type="scientific">Opisthorchis viverrini</name>
    <name type="common">Southeast Asian liver fluke</name>
    <dbReference type="NCBI Taxonomy" id="6198"/>
    <lineage>
        <taxon>Eukaryota</taxon>
        <taxon>Metazoa</taxon>
        <taxon>Spiralia</taxon>
        <taxon>Lophotrochozoa</taxon>
        <taxon>Platyhelminthes</taxon>
        <taxon>Trematoda</taxon>
        <taxon>Digenea</taxon>
        <taxon>Opisthorchiida</taxon>
        <taxon>Opisthorchiata</taxon>
        <taxon>Opisthorchiidae</taxon>
        <taxon>Opisthorchis</taxon>
    </lineage>
</organism>